<feature type="compositionally biased region" description="Acidic residues" evidence="1">
    <location>
        <begin position="306"/>
        <end position="367"/>
    </location>
</feature>
<dbReference type="AlphaFoldDB" id="A0AAX2UPY3"/>
<dbReference type="InterPro" id="IPR002035">
    <property type="entry name" value="VWF_A"/>
</dbReference>
<sequence>MTAYTGLLTPVSVIRNSISAITQILAGRNIAVYQRGLVACVSYSEATGEPVSVTLPYLPDDASDDLILAVQGFLDHEVGHLLFTDNKAVLEIGHDADWLHMQNVLEDPFVEKNMQKAFPGSKATITRLHTFFIDRIVNANYQKLLDRGSVNPLEYFGVLLPCISRAWHQFVTFDEYMKDKWHHVEPIIKKLPADISERVCAANSTSDNIALARFLIDAIMRVPDDDEHDDTGMADSESSELGSEPSGKSSPGRGKSPKRDVLIDEEGDYEEPEHEPSTDDMDETAEEAPGDEDSSPSSEPAPAGFPEDDAGETDDSGDAETEADLEEDATVETDEDDSEEEATFGSDEFDDEVDETAEGDGPDEDLDSDAKMSSAGRESDDVDEVSLSGKGGPKKAKGEEPEAEPESEEDEEPVWTPGEGESLMDYSVGDMETALEGSIASMASDAAKKSSYVIYSTDNDTIEPFKVHSMAALAAKALPKIEALTKHQVGVMQNSLQRALVSKNKSHWRTAQESGRINTAALSRLFVGDTRVFRRKVEHRSKSFDVSLLIDCSGSMAHGSGTLTRFQTAMVAAYAMADTLHRIGVNFEILGFTTKSHTSEWSESCHREMHKHGVKFGRIDWLYMPIFKSFEERWGPKAMERIGAAFSTDNFLRENVDGECVQIAAQRLIAQRSEGKMLIVLSDGVPACHTYDHSSLSRHLSKSVKSAEKAGIKVIGVGIDTDSVSRFYDDHIVLRDVTKLPTELVEQVQRVLLR</sequence>
<dbReference type="SUPFAM" id="SSF53300">
    <property type="entry name" value="vWA-like"/>
    <property type="match status" value="1"/>
</dbReference>
<dbReference type="PROSITE" id="PS50234">
    <property type="entry name" value="VWFA"/>
    <property type="match status" value="1"/>
</dbReference>
<comment type="caution">
    <text evidence="3">The sequence shown here is derived from an EMBL/GenBank/DDBJ whole genome shotgun (WGS) entry which is preliminary data.</text>
</comment>
<dbReference type="InterPro" id="IPR051928">
    <property type="entry name" value="NorD/CobT"/>
</dbReference>
<gene>
    <name evidence="3" type="ORF">CF123_18500</name>
</gene>
<protein>
    <recommendedName>
        <fullName evidence="2">VWFA domain-containing protein</fullName>
    </recommendedName>
</protein>
<reference evidence="3" key="1">
    <citation type="submission" date="2017-10" db="EMBL/GenBank/DDBJ databases">
        <authorList>
            <person name="Colston S.M."/>
            <person name="Graf J."/>
        </authorList>
    </citation>
    <scope>NUCLEOTIDE SEQUENCE</scope>
    <source>
        <strain evidence="3">BAQ071013-135</strain>
    </source>
</reference>
<dbReference type="Gene3D" id="3.40.50.410">
    <property type="entry name" value="von Willebrand factor, type A domain"/>
    <property type="match status" value="1"/>
</dbReference>
<proteinExistence type="predicted"/>
<name>A0AAX2UPY3_AERVE</name>
<feature type="compositionally biased region" description="Low complexity" evidence="1">
    <location>
        <begin position="239"/>
        <end position="254"/>
    </location>
</feature>
<dbReference type="Pfam" id="PF11775">
    <property type="entry name" value="CobT_C"/>
    <property type="match status" value="1"/>
</dbReference>
<dbReference type="RefSeq" id="WP_139495309.1">
    <property type="nucleotide sequence ID" value="NZ_CAWORL010000019.1"/>
</dbReference>
<evidence type="ECO:0000256" key="1">
    <source>
        <dbReference type="SAM" id="MobiDB-lite"/>
    </source>
</evidence>
<reference evidence="3" key="2">
    <citation type="journal article" date="2019" name="PLoS ONE">
        <title>Identification and characterization of putative Aeromonas spp. T3SS effectors.</title>
        <authorList>
            <person name="Rangel L.T."/>
            <person name="Marden J."/>
            <person name="Colston S."/>
            <person name="Setubal J.C."/>
            <person name="Graf J."/>
            <person name="Gogarten J.P."/>
        </authorList>
    </citation>
    <scope>NUCLEOTIDE SEQUENCE</scope>
    <source>
        <strain evidence="3">BAQ071013-135</strain>
    </source>
</reference>
<dbReference type="Proteomes" id="UP000796104">
    <property type="component" value="Unassembled WGS sequence"/>
</dbReference>
<dbReference type="PANTHER" id="PTHR41248:SF1">
    <property type="entry name" value="NORD PROTEIN"/>
    <property type="match status" value="1"/>
</dbReference>
<accession>A0AAX2UPY3</accession>
<dbReference type="EMBL" id="PDXJ01000026">
    <property type="protein sequence ID" value="TND51860.1"/>
    <property type="molecule type" value="Genomic_DNA"/>
</dbReference>
<dbReference type="InterPro" id="IPR036465">
    <property type="entry name" value="vWFA_dom_sf"/>
</dbReference>
<feature type="region of interest" description="Disordered" evidence="1">
    <location>
        <begin position="225"/>
        <end position="424"/>
    </location>
</feature>
<organism evidence="3 4">
    <name type="scientific">Aeromonas veronii</name>
    <dbReference type="NCBI Taxonomy" id="654"/>
    <lineage>
        <taxon>Bacteria</taxon>
        <taxon>Pseudomonadati</taxon>
        <taxon>Pseudomonadota</taxon>
        <taxon>Gammaproteobacteria</taxon>
        <taxon>Aeromonadales</taxon>
        <taxon>Aeromonadaceae</taxon>
        <taxon>Aeromonas</taxon>
    </lineage>
</organism>
<evidence type="ECO:0000313" key="3">
    <source>
        <dbReference type="EMBL" id="TND51860.1"/>
    </source>
</evidence>
<evidence type="ECO:0000259" key="2">
    <source>
        <dbReference type="PROSITE" id="PS50234"/>
    </source>
</evidence>
<dbReference type="PANTHER" id="PTHR41248">
    <property type="entry name" value="NORD PROTEIN"/>
    <property type="match status" value="1"/>
</dbReference>
<feature type="compositionally biased region" description="Low complexity" evidence="1">
    <location>
        <begin position="295"/>
        <end position="304"/>
    </location>
</feature>
<feature type="domain" description="VWFA" evidence="2">
    <location>
        <begin position="545"/>
        <end position="754"/>
    </location>
</feature>
<dbReference type="InterPro" id="IPR025861">
    <property type="entry name" value="CobT_VWA_dom"/>
</dbReference>
<evidence type="ECO:0000313" key="4">
    <source>
        <dbReference type="Proteomes" id="UP000796104"/>
    </source>
</evidence>
<feature type="compositionally biased region" description="Acidic residues" evidence="1">
    <location>
        <begin position="263"/>
        <end position="294"/>
    </location>
</feature>
<feature type="compositionally biased region" description="Acidic residues" evidence="1">
    <location>
        <begin position="401"/>
        <end position="413"/>
    </location>
</feature>